<dbReference type="PANTHER" id="PTHR11709">
    <property type="entry name" value="MULTI-COPPER OXIDASE"/>
    <property type="match status" value="1"/>
</dbReference>
<dbReference type="CDD" id="cd13881">
    <property type="entry name" value="CuRO_2_McoC_like"/>
    <property type="match status" value="1"/>
</dbReference>
<dbReference type="AlphaFoldDB" id="A0A4Y8JXA0"/>
<evidence type="ECO:0000256" key="1">
    <source>
        <dbReference type="ARBA" id="ARBA00022723"/>
    </source>
</evidence>
<protein>
    <submittedName>
        <fullName evidence="7">Multicopper oxidase family protein</fullName>
    </submittedName>
</protein>
<dbReference type="Pfam" id="PF07731">
    <property type="entry name" value="Cu-oxidase_2"/>
    <property type="match status" value="1"/>
</dbReference>
<dbReference type="Gene3D" id="2.60.40.420">
    <property type="entry name" value="Cupredoxins - blue copper proteins"/>
    <property type="match status" value="3"/>
</dbReference>
<dbReference type="SUPFAM" id="SSF49503">
    <property type="entry name" value="Cupredoxins"/>
    <property type="match status" value="3"/>
</dbReference>
<evidence type="ECO:0000313" key="7">
    <source>
        <dbReference type="EMBL" id="TFD32260.1"/>
    </source>
</evidence>
<evidence type="ECO:0000259" key="6">
    <source>
        <dbReference type="Pfam" id="PF07732"/>
    </source>
</evidence>
<feature type="domain" description="Plastocyanin-like" evidence="4">
    <location>
        <begin position="228"/>
        <end position="307"/>
    </location>
</feature>
<feature type="domain" description="Plastocyanin-like" evidence="5">
    <location>
        <begin position="407"/>
        <end position="508"/>
    </location>
</feature>
<dbReference type="PROSITE" id="PS00080">
    <property type="entry name" value="MULTICOPPER_OXIDASE2"/>
    <property type="match status" value="1"/>
</dbReference>
<keyword evidence="2" id="KW-0560">Oxidoreductase</keyword>
<name>A0A4Y8JXA0_9MICO</name>
<comment type="caution">
    <text evidence="7">The sequence shown here is derived from an EMBL/GenBank/DDBJ whole genome shotgun (WGS) entry which is preliminary data.</text>
</comment>
<dbReference type="OrthoDB" id="345021at2"/>
<dbReference type="EMBL" id="SOHA01000009">
    <property type="protein sequence ID" value="TFD32260.1"/>
    <property type="molecule type" value="Genomic_DNA"/>
</dbReference>
<dbReference type="GO" id="GO:0016491">
    <property type="term" value="F:oxidoreductase activity"/>
    <property type="evidence" value="ECO:0007669"/>
    <property type="project" value="UniProtKB-KW"/>
</dbReference>
<dbReference type="InterPro" id="IPR011707">
    <property type="entry name" value="Cu-oxidase-like_N"/>
</dbReference>
<feature type="region of interest" description="Disordered" evidence="3">
    <location>
        <begin position="32"/>
        <end position="57"/>
    </location>
</feature>
<evidence type="ECO:0000256" key="2">
    <source>
        <dbReference type="ARBA" id="ARBA00023002"/>
    </source>
</evidence>
<evidence type="ECO:0000313" key="8">
    <source>
        <dbReference type="Proteomes" id="UP000297472"/>
    </source>
</evidence>
<evidence type="ECO:0000259" key="4">
    <source>
        <dbReference type="Pfam" id="PF00394"/>
    </source>
</evidence>
<evidence type="ECO:0000259" key="5">
    <source>
        <dbReference type="Pfam" id="PF07731"/>
    </source>
</evidence>
<dbReference type="InterPro" id="IPR045087">
    <property type="entry name" value="Cu-oxidase_fam"/>
</dbReference>
<dbReference type="GO" id="GO:0005507">
    <property type="term" value="F:copper ion binding"/>
    <property type="evidence" value="ECO:0007669"/>
    <property type="project" value="InterPro"/>
</dbReference>
<dbReference type="Pfam" id="PF07732">
    <property type="entry name" value="Cu-oxidase_3"/>
    <property type="match status" value="1"/>
</dbReference>
<dbReference type="InterPro" id="IPR008972">
    <property type="entry name" value="Cupredoxin"/>
</dbReference>
<reference evidence="7 8" key="1">
    <citation type="submission" date="2019-03" db="EMBL/GenBank/DDBJ databases">
        <title>Genomics of glacier-inhabiting Cryobacterium strains.</title>
        <authorList>
            <person name="Liu Q."/>
            <person name="Xin Y.-H."/>
        </authorList>
    </citation>
    <scope>NUCLEOTIDE SEQUENCE [LARGE SCALE GENOMIC DNA]</scope>
    <source>
        <strain evidence="7 8">TMT1-51</strain>
    </source>
</reference>
<evidence type="ECO:0000256" key="3">
    <source>
        <dbReference type="SAM" id="MobiDB-lite"/>
    </source>
</evidence>
<organism evidence="7 8">
    <name type="scientific">Cryobacterium cryoconiti</name>
    <dbReference type="NCBI Taxonomy" id="1259239"/>
    <lineage>
        <taxon>Bacteria</taxon>
        <taxon>Bacillati</taxon>
        <taxon>Actinomycetota</taxon>
        <taxon>Actinomycetes</taxon>
        <taxon>Micrococcales</taxon>
        <taxon>Microbacteriaceae</taxon>
        <taxon>Cryobacterium</taxon>
    </lineage>
</organism>
<dbReference type="CDD" id="cd13900">
    <property type="entry name" value="CuRO_3_Tth-MCO_like"/>
    <property type="match status" value="1"/>
</dbReference>
<dbReference type="PANTHER" id="PTHR11709:SF2">
    <property type="entry name" value="MULTICOPPER OXIDASE LPR1"/>
    <property type="match status" value="1"/>
</dbReference>
<accession>A0A4Y8JXA0</accession>
<dbReference type="InterPro" id="IPR002355">
    <property type="entry name" value="Cu_oxidase_Cu_BS"/>
</dbReference>
<dbReference type="InterPro" id="IPR011706">
    <property type="entry name" value="Cu-oxidase_C"/>
</dbReference>
<proteinExistence type="predicted"/>
<dbReference type="RefSeq" id="WP_134423803.1">
    <property type="nucleotide sequence ID" value="NZ_SOHA01000009.1"/>
</dbReference>
<keyword evidence="8" id="KW-1185">Reference proteome</keyword>
<dbReference type="Pfam" id="PF00394">
    <property type="entry name" value="Cu-oxidase"/>
    <property type="match status" value="1"/>
</dbReference>
<keyword evidence="1" id="KW-0479">Metal-binding</keyword>
<sequence>MKPLSRRAALTLGGLGVAGTVVGGAGLLWSRQPETSVGPGDASEPLSGYTGGEPLRQPTELRSSDGLLEAQLAAAPGPAEIGGRTVTVFAYNEGLPGPTLRLRPGDRVRLRLQNGLADPTNLHVHGLHVSPEGNSDNPFVMIAPGAAFDYDYRLPADHPPGLFWYHPHHHGLVADQIFGGLYGAIVIDDPEPVPVARERVLVISDLTPSGAFGRAPVGQAERMRGREGRLVLVNGQLEPSLGIRPGERERWRIVNACVSRYLRLSLDGQRLQLLGLDSGRFETPRDVQEVLLAPGNRADLLVTAATQPGGPAGSTTTSRLRALPYDRGGMGMGMGGMMGGSSPSTATVDLATVTVSGEPVAAASVVPRRPAPRDLRGAAVTARRELTFAMGMGMGGGGGGGGGMSFTINGESFDPDRVDTTVQTGSVEEWLLTNSSPMDHPVHLHVWPMQLIEFDGRPARAAEWQDVVNVPAGGTVRVRIAFDDFPGRTVYHCHILDHEDLGMMGVIEARGGPAPAAG</sequence>
<gene>
    <name evidence="7" type="ORF">E3T49_04665</name>
</gene>
<dbReference type="Proteomes" id="UP000297472">
    <property type="component" value="Unassembled WGS sequence"/>
</dbReference>
<dbReference type="InterPro" id="IPR001117">
    <property type="entry name" value="Cu-oxidase_2nd"/>
</dbReference>
<feature type="domain" description="Plastocyanin-like" evidence="6">
    <location>
        <begin position="82"/>
        <end position="191"/>
    </location>
</feature>
<dbReference type="CDD" id="cd13853">
    <property type="entry name" value="CuRO_1_Tth-MCO_like"/>
    <property type="match status" value="1"/>
</dbReference>